<dbReference type="InterPro" id="IPR036691">
    <property type="entry name" value="Endo/exonu/phosph_ase_sf"/>
</dbReference>
<dbReference type="Pfam" id="PF03372">
    <property type="entry name" value="Exo_endo_phos"/>
    <property type="match status" value="1"/>
</dbReference>
<dbReference type="Gene3D" id="3.60.10.10">
    <property type="entry name" value="Endonuclease/exonuclease/phosphatase"/>
    <property type="match status" value="1"/>
</dbReference>
<evidence type="ECO:0000259" key="2">
    <source>
        <dbReference type="Pfam" id="PF03372"/>
    </source>
</evidence>
<organism evidence="3 4">
    <name type="scientific">Periconia macrospinosa</name>
    <dbReference type="NCBI Taxonomy" id="97972"/>
    <lineage>
        <taxon>Eukaryota</taxon>
        <taxon>Fungi</taxon>
        <taxon>Dikarya</taxon>
        <taxon>Ascomycota</taxon>
        <taxon>Pezizomycotina</taxon>
        <taxon>Dothideomycetes</taxon>
        <taxon>Pleosporomycetidae</taxon>
        <taxon>Pleosporales</taxon>
        <taxon>Massarineae</taxon>
        <taxon>Periconiaceae</taxon>
        <taxon>Periconia</taxon>
    </lineage>
</organism>
<dbReference type="Proteomes" id="UP000244855">
    <property type="component" value="Unassembled WGS sequence"/>
</dbReference>
<dbReference type="PANTHER" id="PTHR41349">
    <property type="match status" value="1"/>
</dbReference>
<accession>A0A2V1DTD0</accession>
<dbReference type="GO" id="GO:0003824">
    <property type="term" value="F:catalytic activity"/>
    <property type="evidence" value="ECO:0007669"/>
    <property type="project" value="InterPro"/>
</dbReference>
<feature type="chain" id="PRO_5016069973" evidence="1">
    <location>
        <begin position="25"/>
        <end position="402"/>
    </location>
</feature>
<evidence type="ECO:0000313" key="3">
    <source>
        <dbReference type="EMBL" id="PVI01266.1"/>
    </source>
</evidence>
<evidence type="ECO:0000256" key="1">
    <source>
        <dbReference type="SAM" id="SignalP"/>
    </source>
</evidence>
<dbReference type="PANTHER" id="PTHR41349:SF1">
    <property type="entry name" value="PROTEIN CBG08683"/>
    <property type="match status" value="1"/>
</dbReference>
<keyword evidence="1" id="KW-0732">Signal</keyword>
<evidence type="ECO:0000313" key="4">
    <source>
        <dbReference type="Proteomes" id="UP000244855"/>
    </source>
</evidence>
<feature type="signal peptide" evidence="1">
    <location>
        <begin position="1"/>
        <end position="24"/>
    </location>
</feature>
<gene>
    <name evidence="3" type="ORF">DM02DRAFT_591461</name>
</gene>
<sequence length="402" mass="45201">MRFFLSVIPFTLLTTLSSFVVADADGKLSFSGDADKYKFTYSTGSAKEKNWIGIYHTTGGPDDEKAYSPSLRWTYAPKGEGSVEIDAPVRASGEFKAYFLADDGYKHLAKPIKFTPKSKVQNTDELAVMTYNLWHGGTKVNDYHKKQVKFIIDSGADIVGLQEATGDHAKRLGEALGWNWAQDDGQDTTGIISRHPITKNHKKIMQRSNGVVINVNGTDEMNFWSMHTTADEYGPYEFCFDGKNGDQVMGTEKKGHRIQETADVLKSTEAQRKEKKPFILVGDFNSPSHLDWVDSTKSKHCGVTFKWPITKACTDAGLTDSYRAIHKDPAKDDGNTWSPIELHNEKANKDEPQDRIDFIFHQGDLKVQSSWTKLVGKPKPKPDEKENEWTSDHRAVITTYTF</sequence>
<dbReference type="SUPFAM" id="SSF56219">
    <property type="entry name" value="DNase I-like"/>
    <property type="match status" value="1"/>
</dbReference>
<dbReference type="OrthoDB" id="276515at2759"/>
<name>A0A2V1DTD0_9PLEO</name>
<protein>
    <submittedName>
        <fullName evidence="3">DNase I-like protein</fullName>
    </submittedName>
</protein>
<keyword evidence="4" id="KW-1185">Reference proteome</keyword>
<proteinExistence type="predicted"/>
<dbReference type="STRING" id="97972.A0A2V1DTD0"/>
<dbReference type="AlphaFoldDB" id="A0A2V1DTD0"/>
<dbReference type="EMBL" id="KZ805360">
    <property type="protein sequence ID" value="PVI01266.1"/>
    <property type="molecule type" value="Genomic_DNA"/>
</dbReference>
<dbReference type="InterPro" id="IPR005135">
    <property type="entry name" value="Endo/exonuclease/phosphatase"/>
</dbReference>
<feature type="domain" description="Endonuclease/exonuclease/phosphatase" evidence="2">
    <location>
        <begin position="129"/>
        <end position="393"/>
    </location>
</feature>
<reference evidence="3 4" key="1">
    <citation type="journal article" date="2018" name="Sci. Rep.">
        <title>Comparative genomics provides insights into the lifestyle and reveals functional heterogeneity of dark septate endophytic fungi.</title>
        <authorList>
            <person name="Knapp D.G."/>
            <person name="Nemeth J.B."/>
            <person name="Barry K."/>
            <person name="Hainaut M."/>
            <person name="Henrissat B."/>
            <person name="Johnson J."/>
            <person name="Kuo A."/>
            <person name="Lim J.H.P."/>
            <person name="Lipzen A."/>
            <person name="Nolan M."/>
            <person name="Ohm R.A."/>
            <person name="Tamas L."/>
            <person name="Grigoriev I.V."/>
            <person name="Spatafora J.W."/>
            <person name="Nagy L.G."/>
            <person name="Kovacs G.M."/>
        </authorList>
    </citation>
    <scope>NUCLEOTIDE SEQUENCE [LARGE SCALE GENOMIC DNA]</scope>
    <source>
        <strain evidence="3 4">DSE2036</strain>
    </source>
</reference>